<comment type="caution">
    <text evidence="1">The sequence shown here is derived from an EMBL/GenBank/DDBJ whole genome shotgun (WGS) entry which is preliminary data.</text>
</comment>
<accession>A0ACC6V3R1</accession>
<proteinExistence type="predicted"/>
<protein>
    <submittedName>
        <fullName evidence="1">MFS transporter</fullName>
    </submittedName>
</protein>
<sequence>MRKSAIRLRLYGLLFNMANASYTSYASYVAAAMGVQGPLLGIVSSAGTSLTSIAAYLGGRIRAPPLTIIRIANAALAISLIAMALLMEHPGAYTALYSLSMAALGISSYGLMLLFERHTRGARGSKLADFSFYGALGSLVATLIAGLYMGSDPLLIKMVFLAAAASILASSLLLRGVEGAETVEAGPGRGDIGPLRFYIYFGLFMVVFSSAWPIFSAMQVYVYHMTPLQVAVLNIIAGASTLALQRGVGRLADKNLKALMAAEGPILSSFTLAYALSPNIYPLYAVNVLAGLSNSIYNVAYLAYVADRAEDKRKAIAVLNLVIGVSTLVGSELGSVAYQAWARRGGLDGAGRKLLLIISALRVASALPFLRL</sequence>
<evidence type="ECO:0000313" key="2">
    <source>
        <dbReference type="Proteomes" id="UP000033636"/>
    </source>
</evidence>
<reference evidence="1" key="1">
    <citation type="submission" date="2024-07" db="EMBL/GenBank/DDBJ databases">
        <title>Metagenome and Metagenome-Assembled Genomes of Archaea from a hot spring from the geothermal field of Los Azufres, Mexico.</title>
        <authorList>
            <person name="Marin-Paredes R."/>
            <person name="Martinez-Romero E."/>
            <person name="Servin-Garciduenas L.E."/>
        </authorList>
    </citation>
    <scope>NUCLEOTIDE SEQUENCE</scope>
</reference>
<evidence type="ECO:0000313" key="1">
    <source>
        <dbReference type="EMBL" id="MFB6491389.1"/>
    </source>
</evidence>
<organism evidence="1 2">
    <name type="scientific">Thermoproteus sp. AZ2</name>
    <dbReference type="NCBI Taxonomy" id="1609232"/>
    <lineage>
        <taxon>Archaea</taxon>
        <taxon>Thermoproteota</taxon>
        <taxon>Thermoprotei</taxon>
        <taxon>Thermoproteales</taxon>
        <taxon>Thermoproteaceae</taxon>
        <taxon>Thermoproteus</taxon>
    </lineage>
</organism>
<dbReference type="Proteomes" id="UP000033636">
    <property type="component" value="Unassembled WGS sequence"/>
</dbReference>
<gene>
    <name evidence="1" type="ORF">TU35_009190</name>
</gene>
<dbReference type="EMBL" id="JZWT02000031">
    <property type="protein sequence ID" value="MFB6491389.1"/>
    <property type="molecule type" value="Genomic_DNA"/>
</dbReference>
<name>A0ACC6V3R1_9CREN</name>